<evidence type="ECO:0000259" key="5">
    <source>
        <dbReference type="PROSITE" id="PS51379"/>
    </source>
</evidence>
<name>A0A1T4PIX6_9FIRM</name>
<dbReference type="InterPro" id="IPR004108">
    <property type="entry name" value="Fe_hydrogenase_lsu_C"/>
</dbReference>
<keyword evidence="1" id="KW-0004">4Fe-4S</keyword>
<keyword evidence="8" id="KW-1185">Reference proteome</keyword>
<dbReference type="InterPro" id="IPR009016">
    <property type="entry name" value="Fe_hydrogenase"/>
</dbReference>
<dbReference type="PROSITE" id="PS51379">
    <property type="entry name" value="4FE4S_FER_2"/>
    <property type="match status" value="1"/>
</dbReference>
<dbReference type="Pfam" id="PF12838">
    <property type="entry name" value="Fer4_7"/>
    <property type="match status" value="1"/>
</dbReference>
<proteinExistence type="predicted"/>
<gene>
    <name evidence="7" type="ORF">SAMN02745191_2044</name>
</gene>
<evidence type="ECO:0000256" key="1">
    <source>
        <dbReference type="ARBA" id="ARBA00022485"/>
    </source>
</evidence>
<dbReference type="AlphaFoldDB" id="A0A1T4PIX6"/>
<dbReference type="STRING" id="118967.SAMN02745191_2044"/>
<dbReference type="Pfam" id="PF02906">
    <property type="entry name" value="Fe_hyd_lg_C"/>
    <property type="match status" value="1"/>
</dbReference>
<dbReference type="Pfam" id="PF04060">
    <property type="entry name" value="FeS"/>
    <property type="match status" value="1"/>
</dbReference>
<evidence type="ECO:0000256" key="3">
    <source>
        <dbReference type="ARBA" id="ARBA00023004"/>
    </source>
</evidence>
<dbReference type="EMBL" id="FUWY01000006">
    <property type="protein sequence ID" value="SJZ91146.1"/>
    <property type="molecule type" value="Genomic_DNA"/>
</dbReference>
<reference evidence="8" key="1">
    <citation type="submission" date="2017-02" db="EMBL/GenBank/DDBJ databases">
        <authorList>
            <person name="Varghese N."/>
            <person name="Submissions S."/>
        </authorList>
    </citation>
    <scope>NUCLEOTIDE SEQUENCE [LARGE SCALE GENOMIC DNA]</scope>
    <source>
        <strain evidence="8">ATCC 25662</strain>
    </source>
</reference>
<keyword evidence="4" id="KW-0411">Iron-sulfur</keyword>
<evidence type="ECO:0000259" key="6">
    <source>
        <dbReference type="PROSITE" id="PS51656"/>
    </source>
</evidence>
<feature type="domain" description="4Fe-4S" evidence="6">
    <location>
        <begin position="326"/>
        <end position="384"/>
    </location>
</feature>
<dbReference type="Proteomes" id="UP000243297">
    <property type="component" value="Unassembled WGS sequence"/>
</dbReference>
<dbReference type="GO" id="GO:0051539">
    <property type="term" value="F:4 iron, 4 sulfur cluster binding"/>
    <property type="evidence" value="ECO:0007669"/>
    <property type="project" value="UniProtKB-KW"/>
</dbReference>
<keyword evidence="3" id="KW-0408">Iron</keyword>
<protein>
    <submittedName>
        <fullName evidence="7">4Fe-4S dicluster domain-containing protein</fullName>
    </submittedName>
</protein>
<dbReference type="Gene3D" id="1.10.15.40">
    <property type="entry name" value="Electron transport complex subunit B, putative Fe-S cluster"/>
    <property type="match status" value="1"/>
</dbReference>
<feature type="domain" description="4Fe-4S ferredoxin-type" evidence="5">
    <location>
        <begin position="20"/>
        <end position="49"/>
    </location>
</feature>
<dbReference type="SUPFAM" id="SSF54862">
    <property type="entry name" value="4Fe-4S ferredoxins"/>
    <property type="match status" value="1"/>
</dbReference>
<accession>A0A1T4PIX6</accession>
<dbReference type="InterPro" id="IPR050395">
    <property type="entry name" value="4Fe4S_Ferredoxin_RnfB"/>
</dbReference>
<evidence type="ECO:0000313" key="8">
    <source>
        <dbReference type="Proteomes" id="UP000243297"/>
    </source>
</evidence>
<dbReference type="PANTHER" id="PTHR43560:SF1">
    <property type="entry name" value="ION-TRANSLOCATING OXIDOREDUCTASE COMPLEX SUBUNIT B"/>
    <property type="match status" value="1"/>
</dbReference>
<dbReference type="InterPro" id="IPR007202">
    <property type="entry name" value="4Fe-4S_dom"/>
</dbReference>
<dbReference type="SUPFAM" id="SSF53920">
    <property type="entry name" value="Fe-only hydrogenase"/>
    <property type="match status" value="1"/>
</dbReference>
<dbReference type="GO" id="GO:0046872">
    <property type="term" value="F:metal ion binding"/>
    <property type="evidence" value="ECO:0007669"/>
    <property type="project" value="UniProtKB-KW"/>
</dbReference>
<dbReference type="Gene3D" id="3.40.50.1780">
    <property type="match status" value="1"/>
</dbReference>
<sequence length="384" mass="42897">MKCMKCLRACPTNAVFIQKDRVHINHSKCINCGKCLDACLNQGLQSKGSTLVDISNYDYTVCIVPSSMISDYKTHEQVEELFYAIKLLGFDEVIDISDIEGQVTKEAILLSDIERGKSLISSFCPVINKLIEVKFPMLLSSITAIDYPSEIAARQIRKRCSDKGKVGIFNCCECIAKLNLAKYPYGNHQFEVDHALAIVDIFPIIKANMGKGKLPVTLCKEGLQSCNPAMMMLAENHLVADGFDKVCNILEHAEFGLLNEFDLLTLFPCFNGCLGGNLLWGNSYLTKNNIHQLCKAKEKPISDLPFEEIYGESTIDNVNDMRSIQEKLVFFSKVNQQLEKLPGFDCGACGFASCRIMAEEIATGKKTLEDCRIHRNEVIQDESK</sequence>
<evidence type="ECO:0000256" key="2">
    <source>
        <dbReference type="ARBA" id="ARBA00022723"/>
    </source>
</evidence>
<dbReference type="Gene3D" id="3.30.70.20">
    <property type="match status" value="1"/>
</dbReference>
<dbReference type="Gene3D" id="3.40.950.10">
    <property type="entry name" value="Fe-only Hydrogenase (Larger Subunit), Chain L, domain 3"/>
    <property type="match status" value="1"/>
</dbReference>
<dbReference type="InterPro" id="IPR017896">
    <property type="entry name" value="4Fe4S_Fe-S-bd"/>
</dbReference>
<evidence type="ECO:0000313" key="7">
    <source>
        <dbReference type="EMBL" id="SJZ91146.1"/>
    </source>
</evidence>
<organism evidence="7 8">
    <name type="scientific">Anaerorhabdus furcosa</name>
    <dbReference type="NCBI Taxonomy" id="118967"/>
    <lineage>
        <taxon>Bacteria</taxon>
        <taxon>Bacillati</taxon>
        <taxon>Bacillota</taxon>
        <taxon>Erysipelotrichia</taxon>
        <taxon>Erysipelotrichales</taxon>
        <taxon>Erysipelotrichaceae</taxon>
        <taxon>Anaerorhabdus</taxon>
    </lineage>
</organism>
<evidence type="ECO:0000256" key="4">
    <source>
        <dbReference type="ARBA" id="ARBA00023014"/>
    </source>
</evidence>
<keyword evidence="2" id="KW-0479">Metal-binding</keyword>
<dbReference type="PROSITE" id="PS51656">
    <property type="entry name" value="4FE4S"/>
    <property type="match status" value="1"/>
</dbReference>
<dbReference type="PANTHER" id="PTHR43560">
    <property type="entry name" value="ION-TRANSLOCATING OXIDOREDUCTASE COMPLEX SUBUNIT B"/>
    <property type="match status" value="1"/>
</dbReference>